<gene>
    <name evidence="2" type="ORF">T4E_1811</name>
</gene>
<proteinExistence type="predicted"/>
<evidence type="ECO:0000256" key="1">
    <source>
        <dbReference type="SAM" id="MobiDB-lite"/>
    </source>
</evidence>
<evidence type="ECO:0000313" key="2">
    <source>
        <dbReference type="EMBL" id="KRX80490.1"/>
    </source>
</evidence>
<accession>A0A0V0WXH3</accession>
<reference evidence="2 3" key="1">
    <citation type="submission" date="2015-01" db="EMBL/GenBank/DDBJ databases">
        <title>Evolution of Trichinella species and genotypes.</title>
        <authorList>
            <person name="Korhonen P.K."/>
            <person name="Edoardo P."/>
            <person name="Giuseppe L.R."/>
            <person name="Gasser R.B."/>
        </authorList>
    </citation>
    <scope>NUCLEOTIDE SEQUENCE [LARGE SCALE GENOMIC DNA]</scope>
    <source>
        <strain evidence="2">ISS141</strain>
    </source>
</reference>
<dbReference type="Proteomes" id="UP000054815">
    <property type="component" value="Unassembled WGS sequence"/>
</dbReference>
<feature type="region of interest" description="Disordered" evidence="1">
    <location>
        <begin position="121"/>
        <end position="145"/>
    </location>
</feature>
<feature type="non-terminal residue" evidence="2">
    <location>
        <position position="1"/>
    </location>
</feature>
<feature type="compositionally biased region" description="Polar residues" evidence="1">
    <location>
        <begin position="129"/>
        <end position="145"/>
    </location>
</feature>
<feature type="non-terminal residue" evidence="2">
    <location>
        <position position="153"/>
    </location>
</feature>
<comment type="caution">
    <text evidence="2">The sequence shown here is derived from an EMBL/GenBank/DDBJ whole genome shotgun (WGS) entry which is preliminary data.</text>
</comment>
<sequence length="153" mass="16232">LNRCCSTVGIIKNFTLSTISSVATGPPTTTLYTSAKCGPISRTTPFTTTPAPTLYTWAATGTCRRSFKFFTKMSSTTTSPLVTDTSFRQAMAISATSSRPMSAATTCEKGDTLGKLKHHVNQRLPPASNGGQTSASRPNVTTVQCSRAVLKRS</sequence>
<evidence type="ECO:0000313" key="3">
    <source>
        <dbReference type="Proteomes" id="UP000054815"/>
    </source>
</evidence>
<dbReference type="AlphaFoldDB" id="A0A0V0WXH3"/>
<protein>
    <submittedName>
        <fullName evidence="2">Uncharacterized protein</fullName>
    </submittedName>
</protein>
<dbReference type="EMBL" id="JYDU01000812">
    <property type="protein sequence ID" value="KRX80490.1"/>
    <property type="molecule type" value="Genomic_DNA"/>
</dbReference>
<organism evidence="2 3">
    <name type="scientific">Trichinella pseudospiralis</name>
    <name type="common">Parasitic roundworm</name>
    <dbReference type="NCBI Taxonomy" id="6337"/>
    <lineage>
        <taxon>Eukaryota</taxon>
        <taxon>Metazoa</taxon>
        <taxon>Ecdysozoa</taxon>
        <taxon>Nematoda</taxon>
        <taxon>Enoplea</taxon>
        <taxon>Dorylaimia</taxon>
        <taxon>Trichinellida</taxon>
        <taxon>Trichinellidae</taxon>
        <taxon>Trichinella</taxon>
    </lineage>
</organism>
<name>A0A0V0WXH3_TRIPS</name>